<dbReference type="InterPro" id="IPR050375">
    <property type="entry name" value="MFS_TsgA-like"/>
</dbReference>
<keyword evidence="10" id="KW-1185">Reference proteome</keyword>
<feature type="transmembrane region" description="Helical" evidence="8">
    <location>
        <begin position="248"/>
        <end position="266"/>
    </location>
</feature>
<evidence type="ECO:0000256" key="3">
    <source>
        <dbReference type="ARBA" id="ARBA00009120"/>
    </source>
</evidence>
<name>A0ABV3QKM3_9GAMM</name>
<comment type="caution">
    <text evidence="9">The sequence shown here is derived from an EMBL/GenBank/DDBJ whole genome shotgun (WGS) entry which is preliminary data.</text>
</comment>
<feature type="transmembrane region" description="Helical" evidence="8">
    <location>
        <begin position="145"/>
        <end position="168"/>
    </location>
</feature>
<evidence type="ECO:0000256" key="6">
    <source>
        <dbReference type="ARBA" id="ARBA00022989"/>
    </source>
</evidence>
<evidence type="ECO:0000256" key="7">
    <source>
        <dbReference type="ARBA" id="ARBA00023136"/>
    </source>
</evidence>
<feature type="transmembrane region" description="Helical" evidence="8">
    <location>
        <begin position="372"/>
        <end position="391"/>
    </location>
</feature>
<sequence>MASTQAAAPSERSYIGPMMMIGVLFFIMGFFTWLNGPLTIFVKLAFSLDDVSAFLIPVAFYLSYFVLALPSAAILKRTGMKRGMALGLFVMAIGAVMFGEFINLRNYHGALVGLFVIGAGLSLLQTSSNPYISILGPIDSAAQRIAFMGICNKFAGFLAPLVFGALVLSGIDTLDQQVKAAPTAAARDVLLNGFAARVYAPYMAMAAVLVVLAIWVVRSALPEIKPAGANDEHAIGHTGRSIFSFPHLWLGVLCLFVYVGVEVMAGDAIGIYGQNLGLPLDATKHFTAYTMFGMLLGYIVGLALIPRFVSQQRYLAVSAVLGVLLTLGTYLTTGYASVTFVAALGFANAMMWPAIFPLAIKGLGSHTEVGSAFLIMGIVGGALVPQVFVHLKEVINFQLAFLLVIVPCYLYILYYGLRGHRAGQRAAG</sequence>
<protein>
    <submittedName>
        <fullName evidence="9">Sugar MFS transporter</fullName>
    </submittedName>
</protein>
<keyword evidence="5 8" id="KW-0812">Transmembrane</keyword>
<keyword evidence="7 8" id="KW-0472">Membrane</keyword>
<feature type="transmembrane region" description="Helical" evidence="8">
    <location>
        <begin position="199"/>
        <end position="217"/>
    </location>
</feature>
<dbReference type="InterPro" id="IPR011701">
    <property type="entry name" value="MFS"/>
</dbReference>
<dbReference type="PANTHER" id="PTHR43702">
    <property type="entry name" value="L-FUCOSE-PROTON SYMPORTER"/>
    <property type="match status" value="1"/>
</dbReference>
<dbReference type="EMBL" id="JBFOHL010000001">
    <property type="protein sequence ID" value="MEW9622989.1"/>
    <property type="molecule type" value="Genomic_DNA"/>
</dbReference>
<feature type="transmembrane region" description="Helical" evidence="8">
    <location>
        <begin position="12"/>
        <end position="34"/>
    </location>
</feature>
<evidence type="ECO:0000313" key="10">
    <source>
        <dbReference type="Proteomes" id="UP001556170"/>
    </source>
</evidence>
<accession>A0ABV3QKM3</accession>
<gene>
    <name evidence="9" type="ORF">ABQJ56_01925</name>
</gene>
<evidence type="ECO:0000256" key="5">
    <source>
        <dbReference type="ARBA" id="ARBA00022692"/>
    </source>
</evidence>
<dbReference type="PANTHER" id="PTHR43702:SF12">
    <property type="entry name" value="N-ACETYL GLUCOSAMINE TRANSPORTER NAGP"/>
    <property type="match status" value="1"/>
</dbReference>
<feature type="transmembrane region" description="Helical" evidence="8">
    <location>
        <begin position="82"/>
        <end position="101"/>
    </location>
</feature>
<dbReference type="Gene3D" id="1.20.1250.20">
    <property type="entry name" value="MFS general substrate transporter like domains"/>
    <property type="match status" value="2"/>
</dbReference>
<dbReference type="Proteomes" id="UP001556170">
    <property type="component" value="Unassembled WGS sequence"/>
</dbReference>
<evidence type="ECO:0000313" key="9">
    <source>
        <dbReference type="EMBL" id="MEW9622989.1"/>
    </source>
</evidence>
<dbReference type="Pfam" id="PF07690">
    <property type="entry name" value="MFS_1"/>
    <property type="match status" value="1"/>
</dbReference>
<comment type="similarity">
    <text evidence="3">Belongs to the major facilitator superfamily. FHS transporter (TC 2.A.1.7) family.</text>
</comment>
<evidence type="ECO:0000256" key="4">
    <source>
        <dbReference type="ARBA" id="ARBA00022475"/>
    </source>
</evidence>
<dbReference type="CDD" id="cd17394">
    <property type="entry name" value="MFS_FucP_like"/>
    <property type="match status" value="1"/>
</dbReference>
<organism evidence="9 10">
    <name type="scientific">Rhodanobacter geophilus</name>
    <dbReference type="NCBI Taxonomy" id="3162488"/>
    <lineage>
        <taxon>Bacteria</taxon>
        <taxon>Pseudomonadati</taxon>
        <taxon>Pseudomonadota</taxon>
        <taxon>Gammaproteobacteria</taxon>
        <taxon>Lysobacterales</taxon>
        <taxon>Rhodanobacteraceae</taxon>
        <taxon>Rhodanobacter</taxon>
    </lineage>
</organism>
<dbReference type="InterPro" id="IPR005964">
    <property type="entry name" value="Glc/Gal_transptr_bac"/>
</dbReference>
<reference evidence="9 10" key="1">
    <citation type="submission" date="2024-06" db="EMBL/GenBank/DDBJ databases">
        <authorList>
            <person name="Woo H."/>
        </authorList>
    </citation>
    <scope>NUCLEOTIDE SEQUENCE [LARGE SCALE GENOMIC DNA]</scope>
    <source>
        <strain evidence="9 10">S2-g</strain>
    </source>
</reference>
<evidence type="ECO:0000256" key="2">
    <source>
        <dbReference type="ARBA" id="ARBA00004429"/>
    </source>
</evidence>
<feature type="transmembrane region" description="Helical" evidence="8">
    <location>
        <begin position="314"/>
        <end position="332"/>
    </location>
</feature>
<dbReference type="SUPFAM" id="SSF103473">
    <property type="entry name" value="MFS general substrate transporter"/>
    <property type="match status" value="1"/>
</dbReference>
<dbReference type="InterPro" id="IPR036259">
    <property type="entry name" value="MFS_trans_sf"/>
</dbReference>
<comment type="function">
    <text evidence="1">Intake of glucose and galactose.</text>
</comment>
<feature type="transmembrane region" description="Helical" evidence="8">
    <location>
        <begin position="397"/>
        <end position="417"/>
    </location>
</feature>
<evidence type="ECO:0000256" key="1">
    <source>
        <dbReference type="ARBA" id="ARBA00003321"/>
    </source>
</evidence>
<feature type="transmembrane region" description="Helical" evidence="8">
    <location>
        <begin position="338"/>
        <end position="360"/>
    </location>
</feature>
<feature type="transmembrane region" description="Helical" evidence="8">
    <location>
        <begin position="286"/>
        <end position="305"/>
    </location>
</feature>
<evidence type="ECO:0000256" key="8">
    <source>
        <dbReference type="SAM" id="Phobius"/>
    </source>
</evidence>
<comment type="subcellular location">
    <subcellularLocation>
        <location evidence="2">Cell inner membrane</location>
        <topology evidence="2">Multi-pass membrane protein</topology>
    </subcellularLocation>
</comment>
<keyword evidence="4" id="KW-1003">Cell membrane</keyword>
<proteinExistence type="inferred from homology"/>
<keyword evidence="6 8" id="KW-1133">Transmembrane helix</keyword>
<dbReference type="NCBIfam" id="TIGR01272">
    <property type="entry name" value="gluP"/>
    <property type="match status" value="1"/>
</dbReference>
<feature type="transmembrane region" description="Helical" evidence="8">
    <location>
        <begin position="54"/>
        <end position="75"/>
    </location>
</feature>
<dbReference type="RefSeq" id="WP_367843293.1">
    <property type="nucleotide sequence ID" value="NZ_JBFOHL010000001.1"/>
</dbReference>